<feature type="chain" id="PRO_5047302589" evidence="3">
    <location>
        <begin position="31"/>
        <end position="289"/>
    </location>
</feature>
<dbReference type="CDD" id="cd06911">
    <property type="entry name" value="VirB9_CagX_TrbG"/>
    <property type="match status" value="1"/>
</dbReference>
<gene>
    <name evidence="4" type="ORF">ACFFF8_13060</name>
</gene>
<dbReference type="InterPro" id="IPR010258">
    <property type="entry name" value="Conjugal_tfr_TrbG/VirB9/CagX"/>
</dbReference>
<keyword evidence="5" id="KW-1185">Reference proteome</keyword>
<evidence type="ECO:0000313" key="5">
    <source>
        <dbReference type="Proteomes" id="UP001589858"/>
    </source>
</evidence>
<evidence type="ECO:0000256" key="3">
    <source>
        <dbReference type="SAM" id="SignalP"/>
    </source>
</evidence>
<dbReference type="Pfam" id="PF03524">
    <property type="entry name" value="CagX"/>
    <property type="match status" value="1"/>
</dbReference>
<name>A0ABV6SBS5_9SPHN</name>
<dbReference type="Proteomes" id="UP001589858">
    <property type="component" value="Unassembled WGS sequence"/>
</dbReference>
<keyword evidence="2 3" id="KW-0732">Signal</keyword>
<reference evidence="4 5" key="1">
    <citation type="submission" date="2024-09" db="EMBL/GenBank/DDBJ databases">
        <authorList>
            <person name="Sun Q."/>
            <person name="Mori K."/>
        </authorList>
    </citation>
    <scope>NUCLEOTIDE SEQUENCE [LARGE SCALE GENOMIC DNA]</scope>
    <source>
        <strain evidence="4 5">CICC 11035S</strain>
    </source>
</reference>
<evidence type="ECO:0000256" key="2">
    <source>
        <dbReference type="ARBA" id="ARBA00022729"/>
    </source>
</evidence>
<protein>
    <submittedName>
        <fullName evidence="4">TrbG/VirB9 family P-type conjugative transfer protein</fullName>
    </submittedName>
</protein>
<dbReference type="Gene3D" id="2.60.40.2500">
    <property type="match status" value="1"/>
</dbReference>
<dbReference type="EMBL" id="JBHLTM010000050">
    <property type="protein sequence ID" value="MFC0685528.1"/>
    <property type="molecule type" value="Genomic_DNA"/>
</dbReference>
<feature type="signal peptide" evidence="3">
    <location>
        <begin position="1"/>
        <end position="30"/>
    </location>
</feature>
<sequence length="289" mass="30383">MFRSKAQMRGVSLAVTAIPALLMLAAPARADERLVERPFADNQVVRIDGKAGVQATIAFGKGESIENVAVGDSQTWQITPNKRADLLFVKPLEASARTNMTVVTNRHTYFFDLVASAKARPLYMLRFTYKDEPAETAPAIAGAALAGLEPSERAIAEGDAMAMPADPAALNFAWKRTGAPRLLPARVYDDGLSTYLLWPENTAVPAILVQNEKGEEGPVNYAVRGQTIVVAEVPRLIILRSGKASATLENNRSDAAPAAAAAPAAPAVPAAAVAANTTATATPAPAKGN</sequence>
<evidence type="ECO:0000256" key="1">
    <source>
        <dbReference type="ARBA" id="ARBA00006135"/>
    </source>
</evidence>
<comment type="caution">
    <text evidence="4">The sequence shown here is derived from an EMBL/GenBank/DDBJ whole genome shotgun (WGS) entry which is preliminary data.</text>
</comment>
<accession>A0ABV6SBS5</accession>
<comment type="similarity">
    <text evidence="1">Belongs to the TrbG/VirB9 family.</text>
</comment>
<evidence type="ECO:0000313" key="4">
    <source>
        <dbReference type="EMBL" id="MFC0685528.1"/>
    </source>
</evidence>
<dbReference type="InterPro" id="IPR038161">
    <property type="entry name" value="VirB9/CagX/TrbG_C_sf"/>
</dbReference>
<dbReference type="InterPro" id="IPR033645">
    <property type="entry name" value="VirB9/CagX/TrbG_C"/>
</dbReference>
<proteinExistence type="inferred from homology"/>
<dbReference type="RefSeq" id="WP_267222353.1">
    <property type="nucleotide sequence ID" value="NZ_JAPCWC010000015.1"/>
</dbReference>
<organism evidence="4 5">
    <name type="scientific">Novosphingobium clariflavum</name>
    <dbReference type="NCBI Taxonomy" id="2029884"/>
    <lineage>
        <taxon>Bacteria</taxon>
        <taxon>Pseudomonadati</taxon>
        <taxon>Pseudomonadota</taxon>
        <taxon>Alphaproteobacteria</taxon>
        <taxon>Sphingomonadales</taxon>
        <taxon>Sphingomonadaceae</taxon>
        <taxon>Novosphingobium</taxon>
    </lineage>
</organism>